<dbReference type="InterPro" id="IPR051873">
    <property type="entry name" value="KNR4/SMI1_regulator"/>
</dbReference>
<keyword evidence="3" id="KW-1185">Reference proteome</keyword>
<evidence type="ECO:0000259" key="1">
    <source>
        <dbReference type="Pfam" id="PF09346"/>
    </source>
</evidence>
<accession>A0ABQ3JZZ9</accession>
<evidence type="ECO:0000313" key="2">
    <source>
        <dbReference type="EMBL" id="GHF97167.1"/>
    </source>
</evidence>
<gene>
    <name evidence="2" type="ORF">GCM10017783_06220</name>
</gene>
<reference evidence="3" key="1">
    <citation type="journal article" date="2019" name="Int. J. Syst. Evol. Microbiol.">
        <title>The Global Catalogue of Microorganisms (GCM) 10K type strain sequencing project: providing services to taxonomists for standard genome sequencing and annotation.</title>
        <authorList>
            <consortium name="The Broad Institute Genomics Platform"/>
            <consortium name="The Broad Institute Genome Sequencing Center for Infectious Disease"/>
            <person name="Wu L."/>
            <person name="Ma J."/>
        </authorList>
    </citation>
    <scope>NUCLEOTIDE SEQUENCE [LARGE SCALE GENOMIC DNA]</scope>
    <source>
        <strain evidence="3">CGMCC 1.18439</strain>
    </source>
</reference>
<dbReference type="PANTHER" id="PTHR47432">
    <property type="entry name" value="CELL WALL ASSEMBLY REGULATOR SMI1"/>
    <property type="match status" value="1"/>
</dbReference>
<dbReference type="Pfam" id="PF09346">
    <property type="entry name" value="SMI1_KNR4"/>
    <property type="match status" value="1"/>
</dbReference>
<protein>
    <recommendedName>
        <fullName evidence="1">Knr4/Smi1-like domain-containing protein</fullName>
    </recommendedName>
</protein>
<dbReference type="RefSeq" id="WP_189642223.1">
    <property type="nucleotide sequence ID" value="NZ_BNAL01000005.1"/>
</dbReference>
<proteinExistence type="predicted"/>
<dbReference type="InterPro" id="IPR037883">
    <property type="entry name" value="Knr4/Smi1-like_sf"/>
</dbReference>
<name>A0ABQ3JZZ9_9DEIO</name>
<organism evidence="2 3">
    <name type="scientific">Deinococcus piscis</name>
    <dbReference type="NCBI Taxonomy" id="394230"/>
    <lineage>
        <taxon>Bacteria</taxon>
        <taxon>Thermotogati</taxon>
        <taxon>Deinococcota</taxon>
        <taxon>Deinococci</taxon>
        <taxon>Deinococcales</taxon>
        <taxon>Deinococcaceae</taxon>
        <taxon>Deinococcus</taxon>
    </lineage>
</organism>
<feature type="domain" description="Knr4/Smi1-like" evidence="1">
    <location>
        <begin position="41"/>
        <end position="154"/>
    </location>
</feature>
<dbReference type="EMBL" id="BNAL01000005">
    <property type="protein sequence ID" value="GHF97167.1"/>
    <property type="molecule type" value="Genomic_DNA"/>
</dbReference>
<dbReference type="PANTHER" id="PTHR47432:SF1">
    <property type="entry name" value="CELL WALL ASSEMBLY REGULATOR SMI1"/>
    <property type="match status" value="1"/>
</dbReference>
<dbReference type="SUPFAM" id="SSF160631">
    <property type="entry name" value="SMI1/KNR4-like"/>
    <property type="match status" value="1"/>
</dbReference>
<dbReference type="InterPro" id="IPR018958">
    <property type="entry name" value="Knr4/Smi1-like_dom"/>
</dbReference>
<comment type="caution">
    <text evidence="2">The sequence shown here is derived from an EMBL/GenBank/DDBJ whole genome shotgun (WGS) entry which is preliminary data.</text>
</comment>
<dbReference type="Proteomes" id="UP000632154">
    <property type="component" value="Unassembled WGS sequence"/>
</dbReference>
<sequence>MTLSDDLAYLESWMQQHTPLAHAGLFPPLSGAELIRLRGQLLRAGYAAPDDVLTLYSWHGGSEAPLFGLEWSEPGMPTQGIEEDVPFAASHPPGHIRETFAPPGYWGFLHDSGGNFVALDLTPGPAGQTGQVITTGQDEHHRFVLAASVGEFVRMYVERLRAGAYAIRPPEGSSLGERVCLLDGAGQPVEDYHYLADLFPGFGASPAVYADLG</sequence>
<evidence type="ECO:0000313" key="3">
    <source>
        <dbReference type="Proteomes" id="UP000632154"/>
    </source>
</evidence>